<reference evidence="2 3" key="1">
    <citation type="submission" date="2009-08" db="EMBL/GenBank/DDBJ databases">
        <title>The Genome Sequence of Spizellomyces punctatus strain DAOM BR117.</title>
        <authorList>
            <consortium name="The Broad Institute Genome Sequencing Platform"/>
            <person name="Russ C."/>
            <person name="Cuomo C."/>
            <person name="Shea T."/>
            <person name="Young S.K."/>
            <person name="Zeng Q."/>
            <person name="Koehrsen M."/>
            <person name="Haas B."/>
            <person name="Borodovsky M."/>
            <person name="Guigo R."/>
            <person name="Alvarado L."/>
            <person name="Berlin A."/>
            <person name="Bochicchio J."/>
            <person name="Borenstein D."/>
            <person name="Chapman S."/>
            <person name="Chen Z."/>
            <person name="Engels R."/>
            <person name="Freedman E."/>
            <person name="Gellesch M."/>
            <person name="Goldberg J."/>
            <person name="Griggs A."/>
            <person name="Gujja S."/>
            <person name="Heiman D."/>
            <person name="Hepburn T."/>
            <person name="Howarth C."/>
            <person name="Jen D."/>
            <person name="Larson L."/>
            <person name="Lewis B."/>
            <person name="Mehta T."/>
            <person name="Park D."/>
            <person name="Pearson M."/>
            <person name="Roberts A."/>
            <person name="Saif S."/>
            <person name="Shenoy N."/>
            <person name="Sisk P."/>
            <person name="Stolte C."/>
            <person name="Sykes S."/>
            <person name="Thomson T."/>
            <person name="Walk T."/>
            <person name="White J."/>
            <person name="Yandava C."/>
            <person name="Burger G."/>
            <person name="Gray M.W."/>
            <person name="Holland P.W.H."/>
            <person name="King N."/>
            <person name="Lang F.B.F."/>
            <person name="Roger A.J."/>
            <person name="Ruiz-Trillo I."/>
            <person name="Lander E."/>
            <person name="Nusbaum C."/>
        </authorList>
    </citation>
    <scope>NUCLEOTIDE SEQUENCE [LARGE SCALE GENOMIC DNA]</scope>
    <source>
        <strain evidence="2 3">DAOM BR117</strain>
    </source>
</reference>
<dbReference type="OrthoDB" id="10336264at2759"/>
<dbReference type="RefSeq" id="XP_016610426.1">
    <property type="nucleotide sequence ID" value="XM_016751144.1"/>
</dbReference>
<keyword evidence="3" id="KW-1185">Reference proteome</keyword>
<dbReference type="GeneID" id="27686415"/>
<gene>
    <name evidence="2" type="ORF">SPPG_02856</name>
</gene>
<evidence type="ECO:0000256" key="1">
    <source>
        <dbReference type="SAM" id="MobiDB-lite"/>
    </source>
</evidence>
<dbReference type="Proteomes" id="UP000053201">
    <property type="component" value="Unassembled WGS sequence"/>
</dbReference>
<evidence type="ECO:0000313" key="3">
    <source>
        <dbReference type="Proteomes" id="UP000053201"/>
    </source>
</evidence>
<proteinExistence type="predicted"/>
<accession>A0A0L0HMR3</accession>
<dbReference type="InParanoid" id="A0A0L0HMR3"/>
<dbReference type="VEuPathDB" id="FungiDB:SPPG_02856"/>
<name>A0A0L0HMR3_SPIPD</name>
<evidence type="ECO:0000313" key="2">
    <source>
        <dbReference type="EMBL" id="KND02387.1"/>
    </source>
</evidence>
<sequence length="686" mass="75752">MATTMLATRKDSKLELSNDPVDVEEDHEFQEGIVYIGDSPVNVVNKKGLHIDTDVTWLRSSQSSYGTNSAADVTILSTTSTERTHVNENIQYPGTEQDIISDKALHLQQCAKDLDVLPYGTSPADSFLTACDVLDEYGAPVVEELQSSIKTHGIMIASAEQDASLPDAVNVDSMPVTLTRRHSDHKRNRHAPLVDPAPEETTAIASELDMEQEELLLPDDSVIHAAIFAKDQTPLLPVHLLRKDSEHVEASRPPSNTDIENDSAKEDATNFSTTDPAAKKLAAASTVENADHIDKVDKGIQTAQTESSLLTARTYMAHLSVDSRFTTMELNIPNESPPELPNRTPLQNDTKPELYEVTGYNKYVLPSLPRIPLEIPFLDSDAWLENYAPNRDSPQPLTPTRESCPSTVTPVEVLLEEALWTARNWVAVAEGASAPAAGGTTLSQSHRHSTIPRDFKYGEEQQQKANRKTLINWGKIKRVFSAPVRWLKQNSVRNVARVADDDGPRQKRESVAPVRPLTRLRANGRGNSGVSPIERIFSIRRGKTETGGEDTDGGWKTLWIRRKNSHLPRWWVTNNISVDSFGQASVGNVSVRDLTPEAAVEYARSVHRFSELKGSVLRLAEPSSDVEDSDDCAYSKLSTPRPSVSTSRHRAALESFTSLELRELYGDIVVNDMGFDAFIGKWVLGA</sequence>
<dbReference type="EMBL" id="KQ257453">
    <property type="protein sequence ID" value="KND02387.1"/>
    <property type="molecule type" value="Genomic_DNA"/>
</dbReference>
<protein>
    <submittedName>
        <fullName evidence="2">Uncharacterized protein</fullName>
    </submittedName>
</protein>
<organism evidence="2 3">
    <name type="scientific">Spizellomyces punctatus (strain DAOM BR117)</name>
    <dbReference type="NCBI Taxonomy" id="645134"/>
    <lineage>
        <taxon>Eukaryota</taxon>
        <taxon>Fungi</taxon>
        <taxon>Fungi incertae sedis</taxon>
        <taxon>Chytridiomycota</taxon>
        <taxon>Chytridiomycota incertae sedis</taxon>
        <taxon>Chytridiomycetes</taxon>
        <taxon>Spizellomycetales</taxon>
        <taxon>Spizellomycetaceae</taxon>
        <taxon>Spizellomyces</taxon>
    </lineage>
</organism>
<feature type="region of interest" description="Disordered" evidence="1">
    <location>
        <begin position="625"/>
        <end position="644"/>
    </location>
</feature>
<dbReference type="AlphaFoldDB" id="A0A0L0HMR3"/>
<feature type="region of interest" description="Disordered" evidence="1">
    <location>
        <begin position="246"/>
        <end position="275"/>
    </location>
</feature>